<dbReference type="EMBL" id="RRYP01018581">
    <property type="protein sequence ID" value="TNV73575.1"/>
    <property type="molecule type" value="Genomic_DNA"/>
</dbReference>
<sequence length="382" mass="43348">MEISENNQIPTSLWVETRILRAKTYILRKDVERAISTLKDICYILTPFPTMTELPFIDSVLMYGQTEDLYLSELDEGTQREAILTRRASEQQKYMSFAGMASKRDQTPFEFAQNDDQFQTLAHEAYLSGLRGSTVNNQANALLEHYRSGTLQKVQIKFDMTSSRMQQTTGGRYGAGAYNTQSTQGNGCETMREMMTNRGASICNKSPRKFGKGSILQQSKRGTMVMSILKDSQYGGGAGGGFTDRYLGSVIGLPSTLLDSEGFAVYSNLKFLYLIGKISSETASHPEDGLNALGDYLTLIEYFREDVPEETYDRLRVKAQYCIGMIFYKQGDYEMSQQYLGEIVNDLWDQGYKKKFEKAQGKLVKIRKEQQRGIVIINDYYK</sequence>
<proteinExistence type="predicted"/>
<keyword evidence="2" id="KW-1185">Reference proteome</keyword>
<evidence type="ECO:0000313" key="1">
    <source>
        <dbReference type="EMBL" id="TNV73575.1"/>
    </source>
</evidence>
<dbReference type="AlphaFoldDB" id="A0A8J8NFI9"/>
<protein>
    <submittedName>
        <fullName evidence="1">Uncharacterized protein</fullName>
    </submittedName>
</protein>
<comment type="caution">
    <text evidence="1">The sequence shown here is derived from an EMBL/GenBank/DDBJ whole genome shotgun (WGS) entry which is preliminary data.</text>
</comment>
<dbReference type="Proteomes" id="UP000785679">
    <property type="component" value="Unassembled WGS sequence"/>
</dbReference>
<accession>A0A8J8NFI9</accession>
<evidence type="ECO:0000313" key="2">
    <source>
        <dbReference type="Proteomes" id="UP000785679"/>
    </source>
</evidence>
<name>A0A8J8NFI9_HALGN</name>
<organism evidence="1 2">
    <name type="scientific">Halteria grandinella</name>
    <dbReference type="NCBI Taxonomy" id="5974"/>
    <lineage>
        <taxon>Eukaryota</taxon>
        <taxon>Sar</taxon>
        <taxon>Alveolata</taxon>
        <taxon>Ciliophora</taxon>
        <taxon>Intramacronucleata</taxon>
        <taxon>Spirotrichea</taxon>
        <taxon>Stichotrichia</taxon>
        <taxon>Sporadotrichida</taxon>
        <taxon>Halteriidae</taxon>
        <taxon>Halteria</taxon>
    </lineage>
</organism>
<dbReference type="OrthoDB" id="10679736at2759"/>
<reference evidence="1" key="1">
    <citation type="submission" date="2019-06" db="EMBL/GenBank/DDBJ databases">
        <authorList>
            <person name="Zheng W."/>
        </authorList>
    </citation>
    <scope>NUCLEOTIDE SEQUENCE</scope>
    <source>
        <strain evidence="1">QDHG01</strain>
    </source>
</reference>
<gene>
    <name evidence="1" type="ORF">FGO68_gene17101</name>
</gene>